<dbReference type="Gene3D" id="2.60.40.690">
    <property type="entry name" value="Alpha-macroglobulin, receptor-binding domain"/>
    <property type="match status" value="1"/>
</dbReference>
<dbReference type="SUPFAM" id="SSF81296">
    <property type="entry name" value="E set domains"/>
    <property type="match status" value="1"/>
</dbReference>
<dbReference type="GO" id="GO:0004867">
    <property type="term" value="F:serine-type endopeptidase inhibitor activity"/>
    <property type="evidence" value="ECO:0007669"/>
    <property type="project" value="UniProtKB-KW"/>
</dbReference>
<evidence type="ECO:0000256" key="4">
    <source>
        <dbReference type="ARBA" id="ARBA00022900"/>
    </source>
</evidence>
<dbReference type="PROSITE" id="PS00477">
    <property type="entry name" value="ALPHA_2_MACROGLOBULIN"/>
    <property type="match status" value="1"/>
</dbReference>
<evidence type="ECO:0000256" key="6">
    <source>
        <dbReference type="ARBA" id="ARBA00023180"/>
    </source>
</evidence>
<dbReference type="GO" id="GO:0005615">
    <property type="term" value="C:extracellular space"/>
    <property type="evidence" value="ECO:0007669"/>
    <property type="project" value="InterPro"/>
</dbReference>
<evidence type="ECO:0000256" key="2">
    <source>
        <dbReference type="ARBA" id="ARBA00022690"/>
    </source>
</evidence>
<dbReference type="InterPro" id="IPR008930">
    <property type="entry name" value="Terpenoid_cyclase/PrenylTrfase"/>
</dbReference>
<comment type="similarity">
    <text evidence="1">Belongs to the protease inhibitor I39 (alpha-2-macroglobulin) family.</text>
</comment>
<keyword evidence="10" id="KW-1185">Reference proteome</keyword>
<evidence type="ECO:0000256" key="5">
    <source>
        <dbReference type="ARBA" id="ARBA00023157"/>
    </source>
</evidence>
<dbReference type="SMART" id="SM01419">
    <property type="entry name" value="Thiol-ester_cl"/>
    <property type="match status" value="1"/>
</dbReference>
<evidence type="ECO:0000259" key="7">
    <source>
        <dbReference type="SMART" id="SM01360"/>
    </source>
</evidence>
<dbReference type="InterPro" id="IPR001599">
    <property type="entry name" value="Macroglobln_a2"/>
</dbReference>
<dbReference type="SMART" id="SM01361">
    <property type="entry name" value="A2M_recep"/>
    <property type="match status" value="1"/>
</dbReference>
<dbReference type="Gene3D" id="6.20.50.160">
    <property type="match status" value="1"/>
</dbReference>
<organism evidence="9 10">
    <name type="scientific">Polypterus senegalus</name>
    <name type="common">Senegal bichir</name>
    <dbReference type="NCBI Taxonomy" id="55291"/>
    <lineage>
        <taxon>Eukaryota</taxon>
        <taxon>Metazoa</taxon>
        <taxon>Chordata</taxon>
        <taxon>Craniata</taxon>
        <taxon>Vertebrata</taxon>
        <taxon>Euteleostomi</taxon>
        <taxon>Actinopterygii</taxon>
        <taxon>Polypteriformes</taxon>
        <taxon>Polypteridae</taxon>
        <taxon>Polypterus</taxon>
    </lineage>
</organism>
<dbReference type="InterPro" id="IPR041813">
    <property type="entry name" value="A2M_TED"/>
</dbReference>
<dbReference type="Pfam" id="PF07678">
    <property type="entry name" value="TED_complement"/>
    <property type="match status" value="1"/>
</dbReference>
<keyword evidence="2" id="KW-0646">Protease inhibitor</keyword>
<dbReference type="Gene3D" id="2.60.40.1930">
    <property type="match status" value="1"/>
</dbReference>
<dbReference type="CDD" id="cd02897">
    <property type="entry name" value="A2M_2"/>
    <property type="match status" value="1"/>
</dbReference>
<dbReference type="Proteomes" id="UP000886611">
    <property type="component" value="Unassembled WGS sequence"/>
</dbReference>
<comment type="caution">
    <text evidence="9">The sequence shown here is derived from an EMBL/GenBank/DDBJ whole genome shotgun (WGS) entry which is preliminary data.</text>
</comment>
<feature type="domain" description="Alpha-macroglobulin receptor-binding" evidence="8">
    <location>
        <begin position="811"/>
        <end position="899"/>
    </location>
</feature>
<dbReference type="InterPro" id="IPR011626">
    <property type="entry name" value="Alpha-macroglobulin_TED"/>
</dbReference>
<dbReference type="InterPro" id="IPR014756">
    <property type="entry name" value="Ig_E-set"/>
</dbReference>
<dbReference type="InterPro" id="IPR036595">
    <property type="entry name" value="A-macroglobulin_rcpt-bd_sf"/>
</dbReference>
<protein>
    <submittedName>
        <fullName evidence="9">A2ML1 protein</fullName>
    </submittedName>
</protein>
<gene>
    <name evidence="9" type="primary">A2ml1_1</name>
    <name evidence="9" type="ORF">GTO96_0001001</name>
</gene>
<feature type="non-terminal residue" evidence="9">
    <location>
        <position position="910"/>
    </location>
</feature>
<feature type="domain" description="Alpha-2-macroglobulin" evidence="7">
    <location>
        <begin position="192"/>
        <end position="281"/>
    </location>
</feature>
<dbReference type="PANTHER" id="PTHR11412:SF171">
    <property type="entry name" value="PREGNANCY ZONE PROTEIN-LIKE PROTEIN"/>
    <property type="match status" value="1"/>
</dbReference>
<name>A0A8X8BLW0_POLSE</name>
<dbReference type="EMBL" id="JAATIS010004040">
    <property type="protein sequence ID" value="KAG2462883.1"/>
    <property type="molecule type" value="Genomic_DNA"/>
</dbReference>
<dbReference type="Gene3D" id="1.50.10.20">
    <property type="match status" value="1"/>
</dbReference>
<dbReference type="InterPro" id="IPR013783">
    <property type="entry name" value="Ig-like_fold"/>
</dbReference>
<dbReference type="SUPFAM" id="SSF49410">
    <property type="entry name" value="Alpha-macroglobulin receptor domain"/>
    <property type="match status" value="1"/>
</dbReference>
<dbReference type="InterPro" id="IPR047565">
    <property type="entry name" value="Alpha-macroglob_thiol-ester_cl"/>
</dbReference>
<keyword evidence="4" id="KW-0722">Serine protease inhibitor</keyword>
<dbReference type="AlphaFoldDB" id="A0A8X8BLW0"/>
<accession>A0A8X8BLW0</accession>
<dbReference type="Gene3D" id="2.20.130.20">
    <property type="match status" value="1"/>
</dbReference>
<evidence type="ECO:0000259" key="8">
    <source>
        <dbReference type="SMART" id="SM01361"/>
    </source>
</evidence>
<keyword evidence="3" id="KW-0732">Signal</keyword>
<dbReference type="PANTHER" id="PTHR11412">
    <property type="entry name" value="MACROGLOBULIN / COMPLEMENT"/>
    <property type="match status" value="1"/>
</dbReference>
<dbReference type="InterPro" id="IPR009048">
    <property type="entry name" value="A-macroglobulin_rcpt-bd"/>
</dbReference>
<evidence type="ECO:0000313" key="9">
    <source>
        <dbReference type="EMBL" id="KAG2462883.1"/>
    </source>
</evidence>
<keyword evidence="6" id="KW-0325">Glycoprotein</keyword>
<evidence type="ECO:0000313" key="10">
    <source>
        <dbReference type="Proteomes" id="UP000886611"/>
    </source>
</evidence>
<dbReference type="Pfam" id="PF07703">
    <property type="entry name" value="A2M_BRD"/>
    <property type="match status" value="1"/>
</dbReference>
<reference evidence="9 10" key="1">
    <citation type="journal article" date="2021" name="Cell">
        <title>Tracing the genetic footprints of vertebrate landing in non-teleost ray-finned fishes.</title>
        <authorList>
            <person name="Bi X."/>
            <person name="Wang K."/>
            <person name="Yang L."/>
            <person name="Pan H."/>
            <person name="Jiang H."/>
            <person name="Wei Q."/>
            <person name="Fang M."/>
            <person name="Yu H."/>
            <person name="Zhu C."/>
            <person name="Cai Y."/>
            <person name="He Y."/>
            <person name="Gan X."/>
            <person name="Zeng H."/>
            <person name="Yu D."/>
            <person name="Zhu Y."/>
            <person name="Jiang H."/>
            <person name="Qiu Q."/>
            <person name="Yang H."/>
            <person name="Zhang Y.E."/>
            <person name="Wang W."/>
            <person name="Zhu M."/>
            <person name="He S."/>
            <person name="Zhang G."/>
        </authorList>
    </citation>
    <scope>NUCLEOTIDE SEQUENCE [LARGE SCALE GENOMIC DNA]</scope>
    <source>
        <strain evidence="9">Bchr_013</strain>
    </source>
</reference>
<keyword evidence="5" id="KW-1015">Disulfide bond</keyword>
<dbReference type="Pfam" id="PF07677">
    <property type="entry name" value="A2M_recep"/>
    <property type="match status" value="1"/>
</dbReference>
<dbReference type="InterPro" id="IPR019742">
    <property type="entry name" value="MacrogloblnA2_CS"/>
</dbReference>
<dbReference type="FunFam" id="1.50.10.20:FF:000001">
    <property type="entry name" value="CD109 isoform 1"/>
    <property type="match status" value="1"/>
</dbReference>
<dbReference type="InterPro" id="IPR011625">
    <property type="entry name" value="A2M_N_BRD"/>
</dbReference>
<dbReference type="Gene3D" id="2.60.40.10">
    <property type="entry name" value="Immunoglobulins"/>
    <property type="match status" value="1"/>
</dbReference>
<feature type="non-terminal residue" evidence="9">
    <location>
        <position position="1"/>
    </location>
</feature>
<sequence length="910" mass="101312">MSMSPAFKVLVYSVLPNGEMIAHKSRFKVNKCFANKVELRFSDPQELPAEETTLHLRASPGSLCALRSIDRGILLLGHAPELTADLIYNSLPKSSSDYPFQLLDNEPYSCIHVRQEVFGLYRQGKDVFDILKSLCLKILTNAEVARPVPCYISDKPLADEGSGAEDVPDKAPPVKTPSQPKVETVRKFFPETWIWDLVSVGETGSLDLHRTVPDSITEWQADAFCTSPEGFGLAPPTFLTVFQPFFVELTLPYSVVRGEEFNLKASVFNYLATCIMLQVTAVESQDYQLKPCEGCKYKTCLCSSEIQTFNWTLTPTVLGEIDITVRAESLNTKELCGNEVVTVPSRGRADTVIRKLLVEAEGLKKAETQNSLLCLKGSTVTKNISLTLPDVFIEGSAKAFVSVLGDVMGRALQNLDGLLVMPYGCGEQNMVRFAPNIYILKYLEETGQMTEPIKQKGINFMQSGYQRELTYKHYDGSYSAFGMSDETGNTWLTAFVMKSFGSAQHFIFINPSHINDAKKWLEGRQNKNGCFQNVGRLLNAAMKGGVGDEVSLTAYITAALLELKTPVTDLILKRGLACLISKHDQVNDLYTKILLAYVFSLANDQKMRHSLHSSLDQVAMKKGDALYWTHHESESKMARSAEVEMTSYMLLSLVSGSHVSDSDLAYASKIVKWLIQQQNSRGGFSSTQDTVVALQALSSYAAHIYSKDSTASGSVSVISAQETPIKFHLDQNNRLLYQEERLEKVPGEYIVEVEGHICAFVQFALQYNVPPPTDFSTFNISAMVDIPETNLAKSILQVTIVVSYNGKREKTNMAILNIKLLSGYIMETNSLAKLESAPFVKRIDKADGYIDVYLDELPRMKPQKYVILIEEEIPVEKLKAAVVRIYDFYHTEEHAETEYSAPSSTGIEEA</sequence>
<dbReference type="InterPro" id="IPR050473">
    <property type="entry name" value="A2M/Complement_sys"/>
</dbReference>
<proteinExistence type="inferred from homology"/>
<dbReference type="SMART" id="SM01360">
    <property type="entry name" value="A2M"/>
    <property type="match status" value="1"/>
</dbReference>
<evidence type="ECO:0000256" key="3">
    <source>
        <dbReference type="ARBA" id="ARBA00022729"/>
    </source>
</evidence>
<evidence type="ECO:0000256" key="1">
    <source>
        <dbReference type="ARBA" id="ARBA00010952"/>
    </source>
</evidence>
<dbReference type="Gene3D" id="2.60.120.1540">
    <property type="match status" value="1"/>
</dbReference>
<dbReference type="SUPFAM" id="SSF48239">
    <property type="entry name" value="Terpenoid cyclases/Protein prenyltransferases"/>
    <property type="match status" value="1"/>
</dbReference>
<dbReference type="Pfam" id="PF00207">
    <property type="entry name" value="A2M"/>
    <property type="match status" value="1"/>
</dbReference>